<keyword evidence="3" id="KW-1185">Reference proteome</keyword>
<feature type="compositionally biased region" description="Basic residues" evidence="1">
    <location>
        <begin position="1"/>
        <end position="13"/>
    </location>
</feature>
<organism evidence="2 3">
    <name type="scientific">Caerostris darwini</name>
    <dbReference type="NCBI Taxonomy" id="1538125"/>
    <lineage>
        <taxon>Eukaryota</taxon>
        <taxon>Metazoa</taxon>
        <taxon>Ecdysozoa</taxon>
        <taxon>Arthropoda</taxon>
        <taxon>Chelicerata</taxon>
        <taxon>Arachnida</taxon>
        <taxon>Araneae</taxon>
        <taxon>Araneomorphae</taxon>
        <taxon>Entelegynae</taxon>
        <taxon>Araneoidea</taxon>
        <taxon>Araneidae</taxon>
        <taxon>Caerostris</taxon>
    </lineage>
</organism>
<evidence type="ECO:0000256" key="1">
    <source>
        <dbReference type="SAM" id="MobiDB-lite"/>
    </source>
</evidence>
<comment type="caution">
    <text evidence="2">The sequence shown here is derived from an EMBL/GenBank/DDBJ whole genome shotgun (WGS) entry which is preliminary data.</text>
</comment>
<protein>
    <submittedName>
        <fullName evidence="2">Uncharacterized protein</fullName>
    </submittedName>
</protein>
<evidence type="ECO:0000313" key="2">
    <source>
        <dbReference type="EMBL" id="GIY40707.1"/>
    </source>
</evidence>
<accession>A0AAV4T7L8</accession>
<reference evidence="2 3" key="1">
    <citation type="submission" date="2021-06" db="EMBL/GenBank/DDBJ databases">
        <title>Caerostris darwini draft genome.</title>
        <authorList>
            <person name="Kono N."/>
            <person name="Arakawa K."/>
        </authorList>
    </citation>
    <scope>NUCLEOTIDE SEQUENCE [LARGE SCALE GENOMIC DNA]</scope>
</reference>
<dbReference type="Proteomes" id="UP001054837">
    <property type="component" value="Unassembled WGS sequence"/>
</dbReference>
<dbReference type="EMBL" id="BPLQ01008978">
    <property type="protein sequence ID" value="GIY40707.1"/>
    <property type="molecule type" value="Genomic_DNA"/>
</dbReference>
<evidence type="ECO:0000313" key="3">
    <source>
        <dbReference type="Proteomes" id="UP001054837"/>
    </source>
</evidence>
<feature type="region of interest" description="Disordered" evidence="1">
    <location>
        <begin position="1"/>
        <end position="21"/>
    </location>
</feature>
<sequence length="102" mass="11853">MQKKTNIRSKKTRNNIQAHQSYGNCRTRRMLHAAASRSKKEKESQVVASQPASLFPDFHRFPMAVKGEESLCEICRLVSSARVENKGFSFARIFILRHWFCH</sequence>
<name>A0AAV4T7L8_9ARAC</name>
<dbReference type="AlphaFoldDB" id="A0AAV4T7L8"/>
<proteinExistence type="predicted"/>
<gene>
    <name evidence="2" type="ORF">CDAR_37861</name>
</gene>